<dbReference type="InterPro" id="IPR005516">
    <property type="entry name" value="Remorin_C"/>
</dbReference>
<evidence type="ECO:0000256" key="1">
    <source>
        <dbReference type="ARBA" id="ARBA00005711"/>
    </source>
</evidence>
<reference evidence="5 6" key="1">
    <citation type="submission" date="2023-10" db="EMBL/GenBank/DDBJ databases">
        <title>Chromosome-scale genome assembly provides insights into flower coloration mechanisms of Canna indica.</title>
        <authorList>
            <person name="Li C."/>
        </authorList>
    </citation>
    <scope>NUCLEOTIDE SEQUENCE [LARGE SCALE GENOMIC DNA]</scope>
    <source>
        <tissue evidence="5">Flower</tissue>
    </source>
</reference>
<feature type="compositionally biased region" description="Basic and acidic residues" evidence="3">
    <location>
        <begin position="226"/>
        <end position="236"/>
    </location>
</feature>
<proteinExistence type="inferred from homology"/>
<dbReference type="PANTHER" id="PTHR31471">
    <property type="entry name" value="OS02G0116800 PROTEIN"/>
    <property type="match status" value="1"/>
</dbReference>
<keyword evidence="2" id="KW-0175">Coiled coil</keyword>
<feature type="region of interest" description="Disordered" evidence="3">
    <location>
        <begin position="209"/>
        <end position="274"/>
    </location>
</feature>
<dbReference type="Proteomes" id="UP001327560">
    <property type="component" value="Chromosome 5"/>
</dbReference>
<dbReference type="AlphaFoldDB" id="A0AAQ3QFL1"/>
<dbReference type="EMBL" id="CP136894">
    <property type="protein sequence ID" value="WOL06570.1"/>
    <property type="molecule type" value="Genomic_DNA"/>
</dbReference>
<name>A0AAQ3QFL1_9LILI</name>
<accession>A0AAQ3QFL1</accession>
<evidence type="ECO:0000256" key="2">
    <source>
        <dbReference type="SAM" id="Coils"/>
    </source>
</evidence>
<keyword evidence="6" id="KW-1185">Reference proteome</keyword>
<dbReference type="PANTHER" id="PTHR31471:SF13">
    <property type="entry name" value="REMORIN FAMILY PROTEIN"/>
    <property type="match status" value="1"/>
</dbReference>
<feature type="compositionally biased region" description="Low complexity" evidence="3">
    <location>
        <begin position="209"/>
        <end position="224"/>
    </location>
</feature>
<feature type="domain" description="Remorin C-terminal" evidence="4">
    <location>
        <begin position="326"/>
        <end position="429"/>
    </location>
</feature>
<feature type="compositionally biased region" description="Low complexity" evidence="3">
    <location>
        <begin position="253"/>
        <end position="267"/>
    </location>
</feature>
<dbReference type="Pfam" id="PF03763">
    <property type="entry name" value="Remorin_C"/>
    <property type="match status" value="1"/>
</dbReference>
<gene>
    <name evidence="5" type="ORF">Cni_G15304</name>
</gene>
<evidence type="ECO:0000313" key="5">
    <source>
        <dbReference type="EMBL" id="WOL06570.1"/>
    </source>
</evidence>
<evidence type="ECO:0000259" key="4">
    <source>
        <dbReference type="Pfam" id="PF03763"/>
    </source>
</evidence>
<feature type="region of interest" description="Disordered" evidence="3">
    <location>
        <begin position="96"/>
        <end position="116"/>
    </location>
</feature>
<sequence>MMKKTSAASSCSRSGNFPSPGTPTYRHGTGAVAYQKGWSSERVPLQGHGNRRYGGSGVLLPFANGRGALPSKWEDAERWIFSPVSGDGFGNSLMPPLHHRRPKSKSGPLGAPTGKAGAYASASPLVPCFDSGRVGNFTANSPFLAGVLMPERSYYGNASRVRGVGGNDGVNGKIRVGGDGSGGSVGEKAHSADGEPYIVRSASIHGCSDSMIESSSSVPSSQDSNADDKYEGRREAASTVSASVFRKDVATQMSPESSPSSPKEMPFSPSPASAPPIEELESHFSMFEVRDVQVDDRVTVTRWSKKHISRGSDKRSSSIIEWKKKTVEANTSSWEVAETAKTISKCKREEAKITAWENLQKAKAEAEIRKLEMKLEKKRSSSMEKILSKLRSAQKKAREMRSTVTDNQTNRSISKTTKKSLYVCRIGRISSLSGCFSCHAF</sequence>
<organism evidence="5 6">
    <name type="scientific">Canna indica</name>
    <name type="common">Indian-shot</name>
    <dbReference type="NCBI Taxonomy" id="4628"/>
    <lineage>
        <taxon>Eukaryota</taxon>
        <taxon>Viridiplantae</taxon>
        <taxon>Streptophyta</taxon>
        <taxon>Embryophyta</taxon>
        <taxon>Tracheophyta</taxon>
        <taxon>Spermatophyta</taxon>
        <taxon>Magnoliopsida</taxon>
        <taxon>Liliopsida</taxon>
        <taxon>Zingiberales</taxon>
        <taxon>Cannaceae</taxon>
        <taxon>Canna</taxon>
    </lineage>
</organism>
<feature type="coiled-coil region" evidence="2">
    <location>
        <begin position="361"/>
        <end position="403"/>
    </location>
</feature>
<feature type="compositionally biased region" description="Polar residues" evidence="3">
    <location>
        <begin position="1"/>
        <end position="19"/>
    </location>
</feature>
<protein>
    <recommendedName>
        <fullName evidence="4">Remorin C-terminal domain-containing protein</fullName>
    </recommendedName>
</protein>
<evidence type="ECO:0000313" key="6">
    <source>
        <dbReference type="Proteomes" id="UP001327560"/>
    </source>
</evidence>
<evidence type="ECO:0000256" key="3">
    <source>
        <dbReference type="SAM" id="MobiDB-lite"/>
    </source>
</evidence>
<comment type="similarity">
    <text evidence="1">Belongs to the remorin family.</text>
</comment>
<feature type="region of interest" description="Disordered" evidence="3">
    <location>
        <begin position="1"/>
        <end position="28"/>
    </location>
</feature>